<evidence type="ECO:0000259" key="3">
    <source>
        <dbReference type="Pfam" id="PF12706"/>
    </source>
</evidence>
<reference evidence="4" key="1">
    <citation type="submission" date="2020-03" db="EMBL/GenBank/DDBJ databases">
        <title>Draft Genome Sequence of Cylindrodendrum hubeiense.</title>
        <authorList>
            <person name="Buettner E."/>
            <person name="Kellner H."/>
        </authorList>
    </citation>
    <scope>NUCLEOTIDE SEQUENCE</scope>
    <source>
        <strain evidence="4">IHI 201604</strain>
    </source>
</reference>
<evidence type="ECO:0000256" key="1">
    <source>
        <dbReference type="SAM" id="Phobius"/>
    </source>
</evidence>
<feature type="chain" id="PRO_5040480013" description="Metallo-beta-lactamase domain-containing protein" evidence="2">
    <location>
        <begin position="23"/>
        <end position="665"/>
    </location>
</feature>
<feature type="transmembrane region" description="Helical" evidence="1">
    <location>
        <begin position="260"/>
        <end position="287"/>
    </location>
</feature>
<evidence type="ECO:0000313" key="4">
    <source>
        <dbReference type="EMBL" id="KAF7554775.1"/>
    </source>
</evidence>
<keyword evidence="5" id="KW-1185">Reference proteome</keyword>
<dbReference type="GO" id="GO:0070291">
    <property type="term" value="P:N-acylethanolamine metabolic process"/>
    <property type="evidence" value="ECO:0007669"/>
    <property type="project" value="TreeGrafter"/>
</dbReference>
<dbReference type="SUPFAM" id="SSF56281">
    <property type="entry name" value="Metallo-hydrolase/oxidoreductase"/>
    <property type="match status" value="1"/>
</dbReference>
<dbReference type="InterPro" id="IPR001279">
    <property type="entry name" value="Metallo-B-lactamas"/>
</dbReference>
<feature type="domain" description="Metallo-beta-lactamase" evidence="3">
    <location>
        <begin position="387"/>
        <end position="617"/>
    </location>
</feature>
<dbReference type="GO" id="GO:0005737">
    <property type="term" value="C:cytoplasm"/>
    <property type="evidence" value="ECO:0007669"/>
    <property type="project" value="TreeGrafter"/>
</dbReference>
<sequence length="665" mass="74110">MRRSKILCFLAAHALCISIAVAGPGRSHTQFRHFFPTVDYYSKPRFLEQCPEQFANYFNESLPDPGRNHKWSGELMDCILDAYGELNKANMAVTAILLALLPAGLVQFGPSMAEISVLSTRRPILATFLGFGLMSPNPTEFDFEDILQKAGNGGASLIPIGVLDGGNLITKVLVSVIEYGIAMAATGNFFYQIYRLTYLAISLAPFFVVFALAFRRVTPESDYNRRGNRLVELITAELTPCGQGRKLRIQRRQNWQSLQLILGTFIRLIAGLHIILGTVLIGSIVLIPLADSLPVIYSFVFAAVFTRAVLSYELNGLARKTTIEPAKSADQFGAQATDPFPQDSSELVKIQTPDWGAGEHGTKVTWIGHASFFIETTPSQNQQHGVRLLIDPVFCQRMGPTSFIGPKRFLNPPCRLEDVPEVDAVCISHNHYDHLDVDTIKKLYFDQRRAQPLHFFCGLGTKSWFVSCGIRQEHVTEMDWWDEADVVVKGVGSLKLICTPSQHASRRGVWDDSIMLWCSFIIEELGSTTNRKIFFAGDTGYRSITEEDIATGKSIDQLPRCPAFAEIGKKYGPFDLALLPIGCYTPQTFMSGVHCSPEDSVEIHMDIKSKRSLGMHYGTVRGGLSAQYEDVREPPKAWKEACEKRGLKWNDEIFLCDIGETVLVN</sequence>
<evidence type="ECO:0000256" key="2">
    <source>
        <dbReference type="SAM" id="SignalP"/>
    </source>
</evidence>
<feature type="signal peptide" evidence="2">
    <location>
        <begin position="1"/>
        <end position="22"/>
    </location>
</feature>
<dbReference type="InterPro" id="IPR036866">
    <property type="entry name" value="RibonucZ/Hydroxyglut_hydro"/>
</dbReference>
<feature type="transmembrane region" description="Helical" evidence="1">
    <location>
        <begin position="196"/>
        <end position="214"/>
    </location>
</feature>
<feature type="transmembrane region" description="Helical" evidence="1">
    <location>
        <begin position="293"/>
        <end position="310"/>
    </location>
</feature>
<accession>A0A9P5HCC6</accession>
<keyword evidence="2" id="KW-0732">Signal</keyword>
<evidence type="ECO:0000313" key="5">
    <source>
        <dbReference type="Proteomes" id="UP000722485"/>
    </source>
</evidence>
<keyword evidence="1" id="KW-0812">Transmembrane</keyword>
<proteinExistence type="predicted"/>
<dbReference type="PANTHER" id="PTHR15032:SF4">
    <property type="entry name" value="N-ACYL-PHOSPHATIDYLETHANOLAMINE-HYDROLYZING PHOSPHOLIPASE D"/>
    <property type="match status" value="1"/>
</dbReference>
<dbReference type="EMBL" id="JAANBB010000028">
    <property type="protein sequence ID" value="KAF7554775.1"/>
    <property type="molecule type" value="Genomic_DNA"/>
</dbReference>
<dbReference type="Pfam" id="PF12706">
    <property type="entry name" value="Lactamase_B_2"/>
    <property type="match status" value="1"/>
</dbReference>
<dbReference type="OrthoDB" id="332863at2759"/>
<dbReference type="PANTHER" id="PTHR15032">
    <property type="entry name" value="N-ACYL-PHOSPHATIDYLETHANOLAMINE-HYDROLYZING PHOSPHOLIPASE D"/>
    <property type="match status" value="1"/>
</dbReference>
<organism evidence="4 5">
    <name type="scientific">Cylindrodendrum hubeiense</name>
    <dbReference type="NCBI Taxonomy" id="595255"/>
    <lineage>
        <taxon>Eukaryota</taxon>
        <taxon>Fungi</taxon>
        <taxon>Dikarya</taxon>
        <taxon>Ascomycota</taxon>
        <taxon>Pezizomycotina</taxon>
        <taxon>Sordariomycetes</taxon>
        <taxon>Hypocreomycetidae</taxon>
        <taxon>Hypocreales</taxon>
        <taxon>Nectriaceae</taxon>
        <taxon>Cylindrodendrum</taxon>
    </lineage>
</organism>
<dbReference type="GO" id="GO:0070292">
    <property type="term" value="P:N-acylphosphatidylethanolamine metabolic process"/>
    <property type="evidence" value="ECO:0007669"/>
    <property type="project" value="TreeGrafter"/>
</dbReference>
<keyword evidence="1" id="KW-0472">Membrane</keyword>
<keyword evidence="1" id="KW-1133">Transmembrane helix</keyword>
<dbReference type="Proteomes" id="UP000722485">
    <property type="component" value="Unassembled WGS sequence"/>
</dbReference>
<gene>
    <name evidence="4" type="ORF">G7Z17_g2657</name>
</gene>
<dbReference type="AlphaFoldDB" id="A0A9P5HCC6"/>
<dbReference type="GO" id="GO:0070290">
    <property type="term" value="F:N-acylphosphatidylethanolamine-specific phospholipase D activity"/>
    <property type="evidence" value="ECO:0007669"/>
    <property type="project" value="TreeGrafter"/>
</dbReference>
<comment type="caution">
    <text evidence="4">The sequence shown here is derived from an EMBL/GenBank/DDBJ whole genome shotgun (WGS) entry which is preliminary data.</text>
</comment>
<protein>
    <recommendedName>
        <fullName evidence="3">Metallo-beta-lactamase domain-containing protein</fullName>
    </recommendedName>
</protein>
<dbReference type="Gene3D" id="3.60.15.10">
    <property type="entry name" value="Ribonuclease Z/Hydroxyacylglutathione hydrolase-like"/>
    <property type="match status" value="1"/>
</dbReference>
<name>A0A9P5HCC6_9HYPO</name>